<organism evidence="1 2">
    <name type="scientific">Gigaspora margarita</name>
    <dbReference type="NCBI Taxonomy" id="4874"/>
    <lineage>
        <taxon>Eukaryota</taxon>
        <taxon>Fungi</taxon>
        <taxon>Fungi incertae sedis</taxon>
        <taxon>Mucoromycota</taxon>
        <taxon>Glomeromycotina</taxon>
        <taxon>Glomeromycetes</taxon>
        <taxon>Diversisporales</taxon>
        <taxon>Gigasporaceae</taxon>
        <taxon>Gigaspora</taxon>
    </lineage>
</organism>
<comment type="caution">
    <text evidence="1">The sequence shown here is derived from an EMBL/GenBank/DDBJ whole genome shotgun (WGS) entry which is preliminary data.</text>
</comment>
<gene>
    <name evidence="1" type="ORF">GMARGA_LOCUS41510</name>
</gene>
<dbReference type="EMBL" id="CAJVQB010115210">
    <property type="protein sequence ID" value="CAG8852689.1"/>
    <property type="molecule type" value="Genomic_DNA"/>
</dbReference>
<reference evidence="1 2" key="1">
    <citation type="submission" date="2021-06" db="EMBL/GenBank/DDBJ databases">
        <authorList>
            <person name="Kallberg Y."/>
            <person name="Tangrot J."/>
            <person name="Rosling A."/>
        </authorList>
    </citation>
    <scope>NUCLEOTIDE SEQUENCE [LARGE SCALE GENOMIC DNA]</scope>
    <source>
        <strain evidence="1 2">120-4 pot B 10/14</strain>
    </source>
</reference>
<protein>
    <submittedName>
        <fullName evidence="1">15062_t:CDS:1</fullName>
    </submittedName>
</protein>
<proteinExistence type="predicted"/>
<sequence length="53" mass="5981">MAMPQLLSKLFYRYISKNGAIHGLGKKEGSMALTAQQVKEILDDKFLDPKMPQ</sequence>
<keyword evidence="2" id="KW-1185">Reference proteome</keyword>
<accession>A0ABN7XFA6</accession>
<dbReference type="Proteomes" id="UP000789901">
    <property type="component" value="Unassembled WGS sequence"/>
</dbReference>
<evidence type="ECO:0000313" key="1">
    <source>
        <dbReference type="EMBL" id="CAG8852689.1"/>
    </source>
</evidence>
<feature type="non-terminal residue" evidence="1">
    <location>
        <position position="53"/>
    </location>
</feature>
<evidence type="ECO:0000313" key="2">
    <source>
        <dbReference type="Proteomes" id="UP000789901"/>
    </source>
</evidence>
<name>A0ABN7XFA6_GIGMA</name>